<accession>G0M8E3</accession>
<sequence>MSDQSTERYLIVGGGGYLGAKLISQLQKNGHRGIIVVLDPNPQKFKTIKLRRVKYIKGSFQDDHTLERALRKVKAVFHLAAVGHTGLTAADRESVFEFNVKGTRDLVEKCKKSEVKRFHYASSVAVAFVGKELSNAKETDPQPRPEEFLDYYSASKAEAEKFVLEQSNENFKTSSLRFRSIYGPEDPNVTRKVADLIGRGLFIAMISKYSREAVSNGSSATNCAKGFVLAEKELKKSGGHHGQFYYITDKEIIGQYSFWEPLIVSKGRRMPALFIPYKLMAWINPVIEMVCYRWLKVAPLMTDFELAIVSTDNTYSCDKARDHLGYYAEPNEMEKVAAYYNQMKPRQDGTWTTVIGFSVAVLFVSIILAYFYFF</sequence>
<dbReference type="OMA" id="LAILMEM"/>
<evidence type="ECO:0000313" key="4">
    <source>
        <dbReference type="Proteomes" id="UP000008068"/>
    </source>
</evidence>
<dbReference type="EMBL" id="GL379786">
    <property type="protein sequence ID" value="EGT30205.1"/>
    <property type="molecule type" value="Genomic_DNA"/>
</dbReference>
<protein>
    <recommendedName>
        <fullName evidence="2">3-beta hydroxysteroid dehydrogenase/isomerase domain-containing protein</fullName>
    </recommendedName>
</protein>
<dbReference type="STRING" id="135651.G0M8E3"/>
<name>G0M8E3_CAEBE</name>
<dbReference type="FunFam" id="3.40.50.720:FF:000871">
    <property type="entry name" value="HydroxySteroid Dehydrogenase homolog"/>
    <property type="match status" value="1"/>
</dbReference>
<dbReference type="GO" id="GO:0016616">
    <property type="term" value="F:oxidoreductase activity, acting on the CH-OH group of donors, NAD or NADP as acceptor"/>
    <property type="evidence" value="ECO:0007669"/>
    <property type="project" value="InterPro"/>
</dbReference>
<keyword evidence="4" id="KW-1185">Reference proteome</keyword>
<dbReference type="InterPro" id="IPR002225">
    <property type="entry name" value="3Beta_OHSteriod_DH/Estase"/>
</dbReference>
<dbReference type="Gene3D" id="3.40.50.720">
    <property type="entry name" value="NAD(P)-binding Rossmann-like Domain"/>
    <property type="match status" value="1"/>
</dbReference>
<gene>
    <name evidence="3" type="ORF">CAEBREN_02996</name>
</gene>
<organism evidence="4">
    <name type="scientific">Caenorhabditis brenneri</name>
    <name type="common">Nematode worm</name>
    <dbReference type="NCBI Taxonomy" id="135651"/>
    <lineage>
        <taxon>Eukaryota</taxon>
        <taxon>Metazoa</taxon>
        <taxon>Ecdysozoa</taxon>
        <taxon>Nematoda</taxon>
        <taxon>Chromadorea</taxon>
        <taxon>Rhabditida</taxon>
        <taxon>Rhabditina</taxon>
        <taxon>Rhabditomorpha</taxon>
        <taxon>Rhabditoidea</taxon>
        <taxon>Rhabditidae</taxon>
        <taxon>Peloderinae</taxon>
        <taxon>Caenorhabditis</taxon>
    </lineage>
</organism>
<dbReference type="Pfam" id="PF01073">
    <property type="entry name" value="3Beta_HSD"/>
    <property type="match status" value="1"/>
</dbReference>
<dbReference type="OrthoDB" id="2735536at2759"/>
<keyword evidence="1" id="KW-0560">Oxidoreductase</keyword>
<evidence type="ECO:0000313" key="3">
    <source>
        <dbReference type="EMBL" id="EGT30205.1"/>
    </source>
</evidence>
<keyword evidence="1" id="KW-0472">Membrane</keyword>
<dbReference type="HOGENOM" id="CLU_007383_6_8_1"/>
<keyword evidence="1" id="KW-1133">Transmembrane helix</keyword>
<keyword evidence="1" id="KW-0812">Transmembrane</keyword>
<evidence type="ECO:0000259" key="2">
    <source>
        <dbReference type="Pfam" id="PF01073"/>
    </source>
</evidence>
<dbReference type="InParanoid" id="G0M8E3"/>
<dbReference type="PANTHER" id="PTHR43000">
    <property type="entry name" value="DTDP-D-GLUCOSE 4,6-DEHYDRATASE-RELATED"/>
    <property type="match status" value="1"/>
</dbReference>
<dbReference type="eggNOG" id="KOG1430">
    <property type="taxonomic scope" value="Eukaryota"/>
</dbReference>
<proteinExistence type="inferred from homology"/>
<dbReference type="SUPFAM" id="SSF51735">
    <property type="entry name" value="NAD(P)-binding Rossmann-fold domains"/>
    <property type="match status" value="1"/>
</dbReference>
<reference evidence="4" key="1">
    <citation type="submission" date="2011-07" db="EMBL/GenBank/DDBJ databases">
        <authorList>
            <consortium name="Caenorhabditis brenneri Sequencing and Analysis Consortium"/>
            <person name="Wilson R.K."/>
        </authorList>
    </citation>
    <scope>NUCLEOTIDE SEQUENCE [LARGE SCALE GENOMIC DNA]</scope>
    <source>
        <strain evidence="4">PB2801</strain>
    </source>
</reference>
<dbReference type="Proteomes" id="UP000008068">
    <property type="component" value="Unassembled WGS sequence"/>
</dbReference>
<evidence type="ECO:0000256" key="1">
    <source>
        <dbReference type="RuleBase" id="RU004475"/>
    </source>
</evidence>
<feature type="transmembrane region" description="Helical" evidence="1">
    <location>
        <begin position="351"/>
        <end position="373"/>
    </location>
</feature>
<dbReference type="GO" id="GO:0006694">
    <property type="term" value="P:steroid biosynthetic process"/>
    <property type="evidence" value="ECO:0007669"/>
    <property type="project" value="InterPro"/>
</dbReference>
<dbReference type="InterPro" id="IPR036291">
    <property type="entry name" value="NAD(P)-bd_dom_sf"/>
</dbReference>
<dbReference type="AlphaFoldDB" id="G0M8E3"/>
<comment type="similarity">
    <text evidence="1">Belongs to the 3-beta-HSD family.</text>
</comment>
<feature type="domain" description="3-beta hydroxysteroid dehydrogenase/isomerase" evidence="2">
    <location>
        <begin position="10"/>
        <end position="256"/>
    </location>
</feature>